<protein>
    <submittedName>
        <fullName evidence="2">NACHT domain protein</fullName>
    </submittedName>
</protein>
<dbReference type="Proteomes" id="UP000002361">
    <property type="component" value="Chromosome"/>
</dbReference>
<organism evidence="2 3">
    <name type="scientific">Rhodobacter capsulatus (strain ATCC BAA-309 / NBRC 16581 / SB1003)</name>
    <dbReference type="NCBI Taxonomy" id="272942"/>
    <lineage>
        <taxon>Bacteria</taxon>
        <taxon>Pseudomonadati</taxon>
        <taxon>Pseudomonadota</taxon>
        <taxon>Alphaproteobacteria</taxon>
        <taxon>Rhodobacterales</taxon>
        <taxon>Rhodobacter group</taxon>
        <taxon>Rhodobacter</taxon>
    </lineage>
</organism>
<dbReference type="Gene3D" id="3.40.50.300">
    <property type="entry name" value="P-loop containing nucleotide triphosphate hydrolases"/>
    <property type="match status" value="1"/>
</dbReference>
<reference key="1">
    <citation type="submission" date="2008-12" db="EMBL/GenBank/DDBJ databases">
        <title>Complete genome sequence of Rhodobacter capsulatus SB1003.</title>
        <authorList>
            <person name="Strnad H."/>
            <person name="Lapidus A."/>
            <person name="Vlcek C."/>
            <person name="Ulbrich P."/>
            <person name="Paces J."/>
            <person name="Maltsev N."/>
            <person name="Kumar V."/>
            <person name="Kogan Y."/>
            <person name="Milgram A."/>
            <person name="Rebrekov D."/>
            <person name="Mazur M."/>
            <person name="Cox R."/>
            <person name="Kyrpides N."/>
            <person name="Kolar M."/>
            <person name="Sachova J."/>
            <person name="Ridl J."/>
            <person name="Ivanova N."/>
            <person name="Kapatral V."/>
            <person name="Los T."/>
            <person name="Lykidis A."/>
            <person name="Mikhailova N."/>
            <person name="Reznik G."/>
            <person name="Vasieva O."/>
            <person name="Fonstein M."/>
            <person name="Paces V."/>
            <person name="Haselkorn R."/>
        </authorList>
    </citation>
    <scope>NUCLEOTIDE SEQUENCE</scope>
    <source>
        <strain>SB1003</strain>
    </source>
</reference>
<accession>D5AV54</accession>
<feature type="domain" description="NACHT" evidence="1">
    <location>
        <begin position="194"/>
        <end position="357"/>
    </location>
</feature>
<name>D5AV54_RHOCB</name>
<dbReference type="AlphaFoldDB" id="D5AV54"/>
<dbReference type="SUPFAM" id="SSF52540">
    <property type="entry name" value="P-loop containing nucleoside triphosphate hydrolases"/>
    <property type="match status" value="1"/>
</dbReference>
<dbReference type="InterPro" id="IPR027417">
    <property type="entry name" value="P-loop_NTPase"/>
</dbReference>
<proteinExistence type="predicted"/>
<gene>
    <name evidence="2" type="ordered locus">RCAP_rcc02106</name>
</gene>
<keyword evidence="3" id="KW-1185">Reference proteome</keyword>
<sequence>MPDFVCDTQNSTEFEASVRQVTRQLYRHSDSTGSIKLDGRERDEIIDTGTELIVVEATQSRKLSKTEYDLSKSIDLVKKLRGSNNFSEYNFRIMLVTAEDPTADQAAHVKSAKAGCPKEIISFTTLFSRLFDARHYIRIRGDHSFGSVRNPANESDHRVPPSEYIPTALSRENTGESIRASDLAARIESGGQYVIYGDYGSGKSMTLRDIYFRVRDRFASGDIIRCPIYLNLREHIAQTQPDEALYRHAEKVGFPEPHSLISAWRAGFVTLFLDGFDELTPPQFASSALTLRQARRFAVELVRRFIEQTPSEAPIIIAGRESYFDGREEAKSALGYNSASQVFDLAGFTDSDIEKFLKAKGTMLPGWLPTRPLLLGYLANAGLLKGEDEALALSPSSGWEQMLHRVCAREVSQVWGVGFEASDLRLFIEGLATRARKSPDGRGLQDSDLRSVFRKVFGRDTDEPANLLTCRLPGLGSVPGRPGAREFIDADFADAAASGDLSRYIEAPFVMKSSLDNVSVALRELGREMVASRTDDAISRVSIALLKASDRSELATTCADLISILMDHQLSYSGAPLTIQDANFGTVTVDPELDFSKISFARCIFDTIELGRSSAAKDASNFPRFHDCLIGKIEGAASQSDVPAGILTGTSSVEQYATFTATNDAVMRSPLKDEVKVLLTILRKLFIQSGTGRQYSALRRGLPASLTKHVEPIVVVIKAEGYAQDVYIDRRTILIPNRTKNADALAIINGPNTSTSSLMAKVKAL</sequence>
<evidence type="ECO:0000259" key="1">
    <source>
        <dbReference type="Pfam" id="PF05729"/>
    </source>
</evidence>
<dbReference type="eggNOG" id="COG5635">
    <property type="taxonomic scope" value="Bacteria"/>
</dbReference>
<dbReference type="EMBL" id="CP001312">
    <property type="protein sequence ID" value="ADE85836.1"/>
    <property type="molecule type" value="Genomic_DNA"/>
</dbReference>
<dbReference type="OrthoDB" id="7873212at2"/>
<dbReference type="Pfam" id="PF05729">
    <property type="entry name" value="NACHT"/>
    <property type="match status" value="1"/>
</dbReference>
<dbReference type="HOGENOM" id="CLU_371244_0_0_5"/>
<dbReference type="InterPro" id="IPR007111">
    <property type="entry name" value="NACHT_NTPase"/>
</dbReference>
<evidence type="ECO:0000313" key="3">
    <source>
        <dbReference type="Proteomes" id="UP000002361"/>
    </source>
</evidence>
<dbReference type="KEGG" id="rcp:RCAP_rcc02106"/>
<reference evidence="2 3" key="2">
    <citation type="journal article" date="2010" name="J. Bacteriol.">
        <title>Complete genome sequence of the photosynthetic purple nonsulfur bacterium Rhodobacter capsulatus SB 1003.</title>
        <authorList>
            <person name="Strnad H."/>
            <person name="Lapidus A."/>
            <person name="Paces J."/>
            <person name="Ulbrich P."/>
            <person name="Vlcek C."/>
            <person name="Paces V."/>
            <person name="Haselkorn R."/>
        </authorList>
    </citation>
    <scope>NUCLEOTIDE SEQUENCE [LARGE SCALE GENOMIC DNA]</scope>
    <source>
        <strain evidence="3">ATCC BAA-309 / NBRC 16581 / SB1003</strain>
    </source>
</reference>
<dbReference type="STRING" id="272942.RCAP_rcc02106"/>
<evidence type="ECO:0000313" key="2">
    <source>
        <dbReference type="EMBL" id="ADE85836.1"/>
    </source>
</evidence>